<sequence length="615" mass="66614">MTGCFVFTANSLANYLAWAKYTVVFAMMLSPLISHATPQNMGQFKITSRNVTNGTANGTYITSQGATGSFTIIRNETRGYNAMTFTPTTDGMQGMNGIEIKNEVTTTVSQDKFTYTFTITPDDPKSIHTIKIGQASYATTGNSEVARQTLDFAQSDNTAIPVRAFVKQNSSADYYYDAMGDYFMGAKFEGKIDTFLANQSTSAPQLRQNDSGPAGTIPINKLYYFAIPNLKEAGTTPPPPYKLTLNDEFVEFKTGFRKGQLPPMPTFKDILKSEAQKDTYAVLSENTTLAKNISYVSYGVSNINSTYVIAVENAKSVTLTYEGIMNGHTGSTSDVFGETYSEWISFGVEGTPNYTFSGKVFNDNGGINDTQADPLLVGGIYANNKFFNGILDTGENGITGSTIELNNCASPSKTVYAITTTDAVGFYKFILPTTSITGDVCITETVRPVNYPNATSSSTRTVVLNGTTKDYPKQDFGRVIDKNGALVLVKEQSANTCTFTNFTALTYSKNALTSSDIGVGADIKLGQCIAYKITAHNRANINISDIIVQDTLQEKGVKNANVTSLLALPERVSTDFTDTLVVGQNGTVKTVAFPLLAQANRSFYFNAQYGSTQSN</sequence>
<accession>A0A0M4T955</accession>
<evidence type="ECO:0000313" key="2">
    <source>
        <dbReference type="Proteomes" id="UP000059847"/>
    </source>
</evidence>
<dbReference type="KEGG" id="pur:AOC03_11180"/>
<proteinExistence type="predicted"/>
<keyword evidence="2" id="KW-1185">Reference proteome</keyword>
<organism evidence="1 2">
    <name type="scientific">Psychrobacter urativorans</name>
    <dbReference type="NCBI Taxonomy" id="45610"/>
    <lineage>
        <taxon>Bacteria</taxon>
        <taxon>Pseudomonadati</taxon>
        <taxon>Pseudomonadota</taxon>
        <taxon>Gammaproteobacteria</taxon>
        <taxon>Moraxellales</taxon>
        <taxon>Moraxellaceae</taxon>
        <taxon>Psychrobacter</taxon>
    </lineage>
</organism>
<evidence type="ECO:0000313" key="1">
    <source>
        <dbReference type="EMBL" id="ALF60534.1"/>
    </source>
</evidence>
<evidence type="ECO:0008006" key="3">
    <source>
        <dbReference type="Google" id="ProtNLM"/>
    </source>
</evidence>
<dbReference type="Gene3D" id="2.60.40.10">
    <property type="entry name" value="Immunoglobulins"/>
    <property type="match status" value="1"/>
</dbReference>
<dbReference type="InterPro" id="IPR013783">
    <property type="entry name" value="Ig-like_fold"/>
</dbReference>
<protein>
    <recommendedName>
        <fullName evidence="3">DUF11 domain-containing protein</fullName>
    </recommendedName>
</protein>
<dbReference type="EMBL" id="CP012678">
    <property type="protein sequence ID" value="ALF60534.1"/>
    <property type="molecule type" value="Genomic_DNA"/>
</dbReference>
<reference evidence="1 2" key="1">
    <citation type="submission" date="2015-09" db="EMBL/GenBank/DDBJ databases">
        <title>Complete genome of Psychrobacter urativorans R10.10B.</title>
        <authorList>
            <person name="See-Too W.S."/>
            <person name="Chan K.G."/>
        </authorList>
    </citation>
    <scope>NUCLEOTIDE SEQUENCE [LARGE SCALE GENOMIC DNA]</scope>
    <source>
        <strain evidence="1 2">R10.10B</strain>
    </source>
</reference>
<dbReference type="STRING" id="45610.AOC03_11180"/>
<dbReference type="RefSeq" id="WP_062536035.1">
    <property type="nucleotide sequence ID" value="NZ_CP012678.1"/>
</dbReference>
<name>A0A0M4T955_9GAMM</name>
<dbReference type="AlphaFoldDB" id="A0A0M4T955"/>
<dbReference type="OrthoDB" id="6660636at2"/>
<gene>
    <name evidence="1" type="ORF">AOC03_11180</name>
</gene>
<dbReference type="Proteomes" id="UP000059847">
    <property type="component" value="Chromosome"/>
</dbReference>